<dbReference type="Gene3D" id="2.30.29.30">
    <property type="entry name" value="Pleckstrin-homology domain (PH domain)/Phosphotyrosine-binding domain (PTB)"/>
    <property type="match status" value="2"/>
</dbReference>
<protein>
    <recommendedName>
        <fullName evidence="9">Rab-GAP TBC domain-containing protein</fullName>
    </recommendedName>
</protein>
<feature type="compositionally biased region" description="Polar residues" evidence="2">
    <location>
        <begin position="980"/>
        <end position="989"/>
    </location>
</feature>
<feature type="region of interest" description="Disordered" evidence="2">
    <location>
        <begin position="966"/>
        <end position="989"/>
    </location>
</feature>
<dbReference type="Gene3D" id="1.10.10.750">
    <property type="entry name" value="Ypt/Rab-GAP domain of gyp1p, domain 1"/>
    <property type="match status" value="1"/>
</dbReference>
<dbReference type="WBParaSite" id="TREG1_105680.5">
    <property type="protein sequence ID" value="TREG1_105680.5"/>
    <property type="gene ID" value="TREG1_105680"/>
</dbReference>
<dbReference type="WBParaSite" id="TREG1_105680.4">
    <property type="protein sequence ID" value="TREG1_105680.4"/>
    <property type="gene ID" value="TREG1_105680"/>
</dbReference>
<accession>A0AA85IMJ6</accession>
<feature type="domain" description="Rab-GAP TBC" evidence="4">
    <location>
        <begin position="428"/>
        <end position="668"/>
    </location>
</feature>
<dbReference type="Gene3D" id="1.10.8.270">
    <property type="entry name" value="putative rabgap domain of human tbc1 domain family member 14 like domains"/>
    <property type="match status" value="1"/>
</dbReference>
<dbReference type="InterPro" id="IPR002048">
    <property type="entry name" value="EF_hand_dom"/>
</dbReference>
<dbReference type="PANTHER" id="PTHR47219">
    <property type="entry name" value="RAB GTPASE-ACTIVATING PROTEIN 1-LIKE"/>
    <property type="match status" value="1"/>
</dbReference>
<evidence type="ECO:0000256" key="2">
    <source>
        <dbReference type="SAM" id="MobiDB-lite"/>
    </source>
</evidence>
<keyword evidence="3" id="KW-0732">Signal</keyword>
<dbReference type="Pfam" id="PF02893">
    <property type="entry name" value="GRAM"/>
    <property type="match status" value="2"/>
</dbReference>
<feature type="signal peptide" evidence="3">
    <location>
        <begin position="1"/>
        <end position="19"/>
    </location>
</feature>
<dbReference type="GO" id="GO:0005509">
    <property type="term" value="F:calcium ion binding"/>
    <property type="evidence" value="ECO:0007669"/>
    <property type="project" value="InterPro"/>
</dbReference>
<evidence type="ECO:0000313" key="7">
    <source>
        <dbReference type="WBParaSite" id="TREG1_105680.4"/>
    </source>
</evidence>
<dbReference type="SUPFAM" id="SSF47473">
    <property type="entry name" value="EF-hand"/>
    <property type="match status" value="1"/>
</dbReference>
<feature type="compositionally biased region" description="Polar residues" evidence="2">
    <location>
        <begin position="592"/>
        <end position="609"/>
    </location>
</feature>
<dbReference type="PROSITE" id="PS50086">
    <property type="entry name" value="TBC_RABGAP"/>
    <property type="match status" value="1"/>
</dbReference>
<keyword evidence="1" id="KW-0343">GTPase activation</keyword>
<feature type="region of interest" description="Disordered" evidence="2">
    <location>
        <begin position="1017"/>
        <end position="1056"/>
    </location>
</feature>
<evidence type="ECO:0000256" key="1">
    <source>
        <dbReference type="ARBA" id="ARBA00022468"/>
    </source>
</evidence>
<feature type="compositionally biased region" description="Polar residues" evidence="2">
    <location>
        <begin position="1039"/>
        <end position="1055"/>
    </location>
</feature>
<evidence type="ECO:0008006" key="9">
    <source>
        <dbReference type="Google" id="ProtNLM"/>
    </source>
</evidence>
<dbReference type="SUPFAM" id="SSF47923">
    <property type="entry name" value="Ypt/Rab-GAP domain of gyp1p"/>
    <property type="match status" value="2"/>
</dbReference>
<name>A0AA85IMJ6_TRIRE</name>
<evidence type="ECO:0000313" key="6">
    <source>
        <dbReference type="Proteomes" id="UP000050795"/>
    </source>
</evidence>
<dbReference type="InterPro" id="IPR011992">
    <property type="entry name" value="EF-hand-dom_pair"/>
</dbReference>
<dbReference type="AlphaFoldDB" id="A0AA85IMJ6"/>
<dbReference type="InterPro" id="IPR050302">
    <property type="entry name" value="Rab_GAP_TBC_domain"/>
</dbReference>
<feature type="region of interest" description="Disordered" evidence="2">
    <location>
        <begin position="588"/>
        <end position="609"/>
    </location>
</feature>
<dbReference type="InterPro" id="IPR000195">
    <property type="entry name" value="Rab-GAP-TBC_dom"/>
</dbReference>
<dbReference type="FunFam" id="1.10.8.270:FF:000002">
    <property type="entry name" value="TBC1 domain family member 9B"/>
    <property type="match status" value="1"/>
</dbReference>
<feature type="chain" id="PRO_5044704809" description="Rab-GAP TBC domain-containing protein" evidence="3">
    <location>
        <begin position="20"/>
        <end position="1210"/>
    </location>
</feature>
<dbReference type="InterPro" id="IPR011993">
    <property type="entry name" value="PH-like_dom_sf"/>
</dbReference>
<feature type="compositionally biased region" description="Low complexity" evidence="2">
    <location>
        <begin position="1017"/>
        <end position="1038"/>
    </location>
</feature>
<proteinExistence type="predicted"/>
<dbReference type="GO" id="GO:0005096">
    <property type="term" value="F:GTPase activator activity"/>
    <property type="evidence" value="ECO:0007669"/>
    <property type="project" value="UniProtKB-KW"/>
</dbReference>
<dbReference type="Pfam" id="PF00566">
    <property type="entry name" value="RabGAP-TBC"/>
    <property type="match status" value="2"/>
</dbReference>
<evidence type="ECO:0000256" key="3">
    <source>
        <dbReference type="SAM" id="SignalP"/>
    </source>
</evidence>
<dbReference type="Gene3D" id="1.10.238.10">
    <property type="entry name" value="EF-hand"/>
    <property type="match status" value="1"/>
</dbReference>
<feature type="compositionally biased region" description="Low complexity" evidence="2">
    <location>
        <begin position="741"/>
        <end position="762"/>
    </location>
</feature>
<feature type="compositionally biased region" description="Low complexity" evidence="2">
    <location>
        <begin position="723"/>
        <end position="732"/>
    </location>
</feature>
<dbReference type="PANTHER" id="PTHR47219:SF6">
    <property type="entry name" value="RAB GTPASE-ACTIVATING PROTEIN 1"/>
    <property type="match status" value="1"/>
</dbReference>
<dbReference type="InterPro" id="IPR004182">
    <property type="entry name" value="GRAM"/>
</dbReference>
<feature type="region of interest" description="Disordered" evidence="2">
    <location>
        <begin position="711"/>
        <end position="762"/>
    </location>
</feature>
<evidence type="ECO:0000313" key="8">
    <source>
        <dbReference type="WBParaSite" id="TREG1_105680.5"/>
    </source>
</evidence>
<dbReference type="SMART" id="SM00164">
    <property type="entry name" value="TBC"/>
    <property type="match status" value="1"/>
</dbReference>
<reference evidence="7 8" key="2">
    <citation type="submission" date="2023-11" db="UniProtKB">
        <authorList>
            <consortium name="WormBaseParasite"/>
        </authorList>
    </citation>
    <scope>IDENTIFICATION</scope>
</reference>
<dbReference type="InterPro" id="IPR035969">
    <property type="entry name" value="Rab-GAP_TBC_sf"/>
</dbReference>
<evidence type="ECO:0000259" key="5">
    <source>
        <dbReference type="PROSITE" id="PS50222"/>
    </source>
</evidence>
<dbReference type="PROSITE" id="PS50222">
    <property type="entry name" value="EF_HAND_2"/>
    <property type="match status" value="1"/>
</dbReference>
<evidence type="ECO:0000259" key="4">
    <source>
        <dbReference type="PROSITE" id="PS50086"/>
    </source>
</evidence>
<dbReference type="Gene3D" id="1.10.472.80">
    <property type="entry name" value="Ypt/Rab-GAP domain of gyp1p, domain 3"/>
    <property type="match status" value="1"/>
</dbReference>
<sequence length="1210" mass="138999">MVCFIRVFTCTFFLEVAVSHNKNEIEFFWKEVNLICSSVEGIDNETAFHHLFHKLERKAFHFWEMEDKSGNITNEKLRQIFNFPFKEREVNHYFCFFISGRESRPGWMYLTMNYLCFYPNIYGNKICIPWIHIISVFQSWLRIPKSICVRTRNSVYHFVIPAGSDEAFHMILHLANYGVRQLLVDDCYTSWSHFDLNLKTLLTQDSSNLWEKLDVLICSQHYQNLFHLPAYEILDISVDCKLHNPDNNEPLSGKLFISAQFICYNSLTEDTKIILPLHEVVSAEAFPQNNSPATGGVLIITIDKVVYIFTDMVAYEEILQKIGSNLEASKGPRSDVSGVIIDCLPDSFNTSVEISQPYYNASSNAVQSKLSNVSGCFASRYSHGNRLGSVDPDAESKRLDNWKAYFEEYGSGVSMRRNERLKELVLCGLPEAKRGRLWMILSGAESEMYANPGYYDKLIKGIQGCNNFVSEEIERDLYRSFPEHPAYHTPEGIESLRRVLTAYAYRNPSVGYCQSMNIVASVLLLYSTEEQAFWLLTAICERLLPDYYDSRVAGVRVDQQVFHDLVVEYIPELKSILHTSTQDSMKYDSGRLKNTSTTPEHGYSAYSSPSSTLYDGGSSGTGFSPPMIRSLGSELISMLPLSWFLTLFLNTMPFKCAVYVLDFFFYGGARAIFQIALEVLRQHTSIIMKAVGSDDDSCVLTHLTTYFEQLRHQDNTNEKNPPTTTTSSSTSSLNITDKNDQNNNHNNKQKYPTTPTKNSSNPTLVSLYEPIHKLLASADRNFNISNELIDRMRLQCRPKVIQSLSDYTSKEVMRSMERELPGDLIPLFECYRDHYILSRYERMHQTAPAITHNDTNNPNRPAYDVHRIDAHQFSSLFRGLVPWGTVASHLCFPCFRLLDEDEDNLINFKSFVWLMRCICGHDINTKLRLLFLLHRPPYWLQSDNKLNDCKWNFILSTPSFSPSHNIIPSIEQNDEKDSVNSHSCDTSTTSSYQIYSKSDFDTVEIGTDLIAEEYDQQQSVENQNESSASSSGSGVSYSNTISKENNSSEPLTSSCKPEKANEIQLTIADPLGFISNKYSSRDLSEHLSLNYSQFQCLIESIRSIVESEEEGNKEEVLESVNCLFLELFTQELQNIERSNHNDGYNNTTDIASQCNDRRPSVETMIESYWRLKLYDFQKAFWKQVLLRNYFCKELSIEEQCLKFREWLYCS</sequence>
<dbReference type="GO" id="GO:0031267">
    <property type="term" value="F:small GTPase binding"/>
    <property type="evidence" value="ECO:0007669"/>
    <property type="project" value="TreeGrafter"/>
</dbReference>
<reference evidence="6" key="1">
    <citation type="submission" date="2022-06" db="EMBL/GenBank/DDBJ databases">
        <authorList>
            <person name="Berger JAMES D."/>
            <person name="Berger JAMES D."/>
        </authorList>
    </citation>
    <scope>NUCLEOTIDE SEQUENCE [LARGE SCALE GENOMIC DNA]</scope>
</reference>
<dbReference type="Proteomes" id="UP000050795">
    <property type="component" value="Unassembled WGS sequence"/>
</dbReference>
<keyword evidence="6" id="KW-1185">Reference proteome</keyword>
<feature type="domain" description="EF-hand" evidence="5">
    <location>
        <begin position="894"/>
        <end position="921"/>
    </location>
</feature>
<dbReference type="SMART" id="SM00568">
    <property type="entry name" value="GRAM"/>
    <property type="match status" value="2"/>
</dbReference>
<organism evidence="6 8">
    <name type="scientific">Trichobilharzia regenti</name>
    <name type="common">Nasal bird schistosome</name>
    <dbReference type="NCBI Taxonomy" id="157069"/>
    <lineage>
        <taxon>Eukaryota</taxon>
        <taxon>Metazoa</taxon>
        <taxon>Spiralia</taxon>
        <taxon>Lophotrochozoa</taxon>
        <taxon>Platyhelminthes</taxon>
        <taxon>Trematoda</taxon>
        <taxon>Digenea</taxon>
        <taxon>Strigeidida</taxon>
        <taxon>Schistosomatoidea</taxon>
        <taxon>Schistosomatidae</taxon>
        <taxon>Trichobilharzia</taxon>
    </lineage>
</organism>